<reference evidence="2 3" key="1">
    <citation type="journal article" date="2023" name="Commun. Biol.">
        <title>Genome analysis of Parmales, the sister group of diatoms, reveals the evolutionary specialization of diatoms from phago-mixotrophs to photoautotrophs.</title>
        <authorList>
            <person name="Ban H."/>
            <person name="Sato S."/>
            <person name="Yoshikawa S."/>
            <person name="Yamada K."/>
            <person name="Nakamura Y."/>
            <person name="Ichinomiya M."/>
            <person name="Sato N."/>
            <person name="Blanc-Mathieu R."/>
            <person name="Endo H."/>
            <person name="Kuwata A."/>
            <person name="Ogata H."/>
        </authorList>
    </citation>
    <scope>NUCLEOTIDE SEQUENCE [LARGE SCALE GENOMIC DNA]</scope>
</reference>
<feature type="transmembrane region" description="Helical" evidence="1">
    <location>
        <begin position="253"/>
        <end position="271"/>
    </location>
</feature>
<keyword evidence="1" id="KW-0812">Transmembrane</keyword>
<keyword evidence="3" id="KW-1185">Reference proteome</keyword>
<keyword evidence="1" id="KW-0472">Membrane</keyword>
<comment type="caution">
    <text evidence="2">The sequence shown here is derived from an EMBL/GenBank/DDBJ whole genome shotgun (WGS) entry which is preliminary data.</text>
</comment>
<dbReference type="Proteomes" id="UP001165060">
    <property type="component" value="Unassembled WGS sequence"/>
</dbReference>
<evidence type="ECO:0000313" key="3">
    <source>
        <dbReference type="Proteomes" id="UP001165060"/>
    </source>
</evidence>
<gene>
    <name evidence="2" type="ORF">TeGR_g14381</name>
</gene>
<feature type="transmembrane region" description="Helical" evidence="1">
    <location>
        <begin position="140"/>
        <end position="157"/>
    </location>
</feature>
<feature type="transmembrane region" description="Helical" evidence="1">
    <location>
        <begin position="318"/>
        <end position="339"/>
    </location>
</feature>
<organism evidence="2 3">
    <name type="scientific">Tetraparma gracilis</name>
    <dbReference type="NCBI Taxonomy" id="2962635"/>
    <lineage>
        <taxon>Eukaryota</taxon>
        <taxon>Sar</taxon>
        <taxon>Stramenopiles</taxon>
        <taxon>Ochrophyta</taxon>
        <taxon>Bolidophyceae</taxon>
        <taxon>Parmales</taxon>
        <taxon>Triparmaceae</taxon>
        <taxon>Tetraparma</taxon>
    </lineage>
</organism>
<feature type="transmembrane region" description="Helical" evidence="1">
    <location>
        <begin position="228"/>
        <end position="246"/>
    </location>
</feature>
<evidence type="ECO:0000313" key="2">
    <source>
        <dbReference type="EMBL" id="GMI50647.1"/>
    </source>
</evidence>
<keyword evidence="1" id="KW-1133">Transmembrane helix</keyword>
<evidence type="ECO:0000256" key="1">
    <source>
        <dbReference type="SAM" id="Phobius"/>
    </source>
</evidence>
<name>A0ABQ6N8S8_9STRA</name>
<proteinExistence type="predicted"/>
<feature type="transmembrane region" description="Helical" evidence="1">
    <location>
        <begin position="52"/>
        <end position="73"/>
    </location>
</feature>
<feature type="transmembrane region" description="Helical" evidence="1">
    <location>
        <begin position="169"/>
        <end position="186"/>
    </location>
</feature>
<sequence length="358" mass="40200">MEQFEGTPLASTCNSSYVEARCVAKAEKMCELVFNTTLIDGQQEMEVGGMTAALVACTLPAICILPLLAAVVARLRGEGGGGGGGEKRTKRRAILAAMGSREAEDAASEVRIGWMTLDFDNRDLEDKYRKIETLENLVQLRYLIIMGLVVIIGYQMFLSNSRIEMQWEMRILLVTYALLILPFTFEKIFLKYEVFAEFMFSNAMIIIAVVFIFISYLDRFNGNPTEAFLMMGLVIGLNTTIMFVTGTVWFRKFLTTTGIVVLYTIVAFLSTRDCLAPAEYKAEMSGTNNTFPYFILVPDYDSFKYNFSCTTARETSNLAVQIVVVVGGYALNNYVAYVWELAKRRKFAQLHPVKPKTS</sequence>
<feature type="transmembrane region" description="Helical" evidence="1">
    <location>
        <begin position="198"/>
        <end position="216"/>
    </location>
</feature>
<protein>
    <submittedName>
        <fullName evidence="2">Uncharacterized protein</fullName>
    </submittedName>
</protein>
<accession>A0ABQ6N8S8</accession>
<dbReference type="EMBL" id="BRYB01006510">
    <property type="protein sequence ID" value="GMI50647.1"/>
    <property type="molecule type" value="Genomic_DNA"/>
</dbReference>